<dbReference type="AlphaFoldDB" id="A0A3B0MX04"/>
<dbReference type="Gene3D" id="1.10.1040.10">
    <property type="entry name" value="N-(1-d-carboxylethyl)-l-norvaline Dehydrogenase, domain 2"/>
    <property type="match status" value="1"/>
</dbReference>
<dbReference type="Pfam" id="PF01232">
    <property type="entry name" value="Mannitol_dh"/>
    <property type="match status" value="1"/>
</dbReference>
<evidence type="ECO:0000259" key="2">
    <source>
        <dbReference type="Pfam" id="PF01232"/>
    </source>
</evidence>
<dbReference type="EC" id="1.1.1.67" evidence="4"/>
<dbReference type="GO" id="GO:0050086">
    <property type="term" value="F:mannitol 2-dehydrogenase activity"/>
    <property type="evidence" value="ECO:0007669"/>
    <property type="project" value="UniProtKB-EC"/>
</dbReference>
<feature type="domain" description="Mannitol dehydrogenase N-terminal" evidence="2">
    <location>
        <begin position="12"/>
        <end position="256"/>
    </location>
</feature>
<dbReference type="RefSeq" id="WP_121096328.1">
    <property type="nucleotide sequence ID" value="NZ_UIHC01000042.1"/>
</dbReference>
<evidence type="ECO:0000259" key="3">
    <source>
        <dbReference type="Pfam" id="PF08125"/>
    </source>
</evidence>
<keyword evidence="5" id="KW-1185">Reference proteome</keyword>
<dbReference type="EMBL" id="UIHC01000042">
    <property type="protein sequence ID" value="SUZ33254.1"/>
    <property type="molecule type" value="Genomic_DNA"/>
</dbReference>
<dbReference type="PANTHER" id="PTHR43362:SF1">
    <property type="entry name" value="MANNITOL DEHYDROGENASE 2-RELATED"/>
    <property type="match status" value="1"/>
</dbReference>
<accession>A0A3B0MX04</accession>
<keyword evidence="1 4" id="KW-0560">Oxidoreductase</keyword>
<dbReference type="InterPro" id="IPR013328">
    <property type="entry name" value="6PGD_dom2"/>
</dbReference>
<evidence type="ECO:0000256" key="1">
    <source>
        <dbReference type="ARBA" id="ARBA00023002"/>
    </source>
</evidence>
<gene>
    <name evidence="4" type="primary">mtlK_2</name>
    <name evidence="4" type="ORF">ROE7235_03023</name>
</gene>
<dbReference type="SUPFAM" id="SSF51735">
    <property type="entry name" value="NAD(P)-binding Rossmann-fold domains"/>
    <property type="match status" value="1"/>
</dbReference>
<name>A0A3B0MX04_9RHOB</name>
<dbReference type="InterPro" id="IPR000669">
    <property type="entry name" value="Mannitol_DH"/>
</dbReference>
<evidence type="ECO:0000313" key="4">
    <source>
        <dbReference type="EMBL" id="SUZ33254.1"/>
    </source>
</evidence>
<dbReference type="InterPro" id="IPR050988">
    <property type="entry name" value="Mannitol_DH/Oxidoreductase"/>
</dbReference>
<dbReference type="Gene3D" id="3.40.50.720">
    <property type="entry name" value="NAD(P)-binding Rossmann-like Domain"/>
    <property type="match status" value="1"/>
</dbReference>
<dbReference type="InterPro" id="IPR008927">
    <property type="entry name" value="6-PGluconate_DH-like_C_sf"/>
</dbReference>
<dbReference type="InterPro" id="IPR013131">
    <property type="entry name" value="Mannitol_DH_N"/>
</dbReference>
<organism evidence="4 5">
    <name type="scientific">Roseinatronobacter ekhonensis</name>
    <dbReference type="NCBI Taxonomy" id="254356"/>
    <lineage>
        <taxon>Bacteria</taxon>
        <taxon>Pseudomonadati</taxon>
        <taxon>Pseudomonadota</taxon>
        <taxon>Alphaproteobacteria</taxon>
        <taxon>Rhodobacterales</taxon>
        <taxon>Paracoccaceae</taxon>
        <taxon>Roseinatronobacter</taxon>
    </lineage>
</organism>
<proteinExistence type="predicted"/>
<dbReference type="OrthoDB" id="271711at2"/>
<dbReference type="InterPro" id="IPR036291">
    <property type="entry name" value="NAD(P)-bd_dom_sf"/>
</dbReference>
<reference evidence="5" key="1">
    <citation type="submission" date="2018-08" db="EMBL/GenBank/DDBJ databases">
        <authorList>
            <person name="Rodrigo-Torres L."/>
            <person name="Arahal R. D."/>
            <person name="Lucena T."/>
        </authorList>
    </citation>
    <scope>NUCLEOTIDE SEQUENCE [LARGE SCALE GENOMIC DNA]</scope>
    <source>
        <strain evidence="5">CECT 7235</strain>
    </source>
</reference>
<dbReference type="PANTHER" id="PTHR43362">
    <property type="entry name" value="MANNITOL DEHYDROGENASE DSF1-RELATED"/>
    <property type="match status" value="1"/>
</dbReference>
<protein>
    <submittedName>
        <fullName evidence="4">Mannitol 2-dehydrogenase</fullName>
        <ecNumber evidence="4">1.1.1.67</ecNumber>
    </submittedName>
</protein>
<sequence length="477" mass="51052">MTYDRSKLRPRWLHIGFGAFARAHPLCVLHRGLLNDPTGDWGVIVARLNSGRDALDQLDHARGIYHVLAADADGLHAEQVGCVIGTRHPDRDGADALPMLIASPELAVISLTITEKGYCSGPDGLDFDNPAIRAELAGAPPRTAISVLVAGLARRRAASHAGLTLLACDNLSGNGTKLARAVDDFARATDPQLADWIAGACRFPCSMVDRIVPAMTSPDRDRVRGTLGQDDPSAVICEPFLQWVIEDSFAADRPPLAEGGALLVADVEPYEDMKLRMLNGAHSLLALLGGQAGLATVDACMADPHFAAAVAHFHAQEAAPTLPPLPGIDLARYGEDLRARFRNPALKHRTAQIASDTSQKLPQRILAPLRWHLAQRGTVPPLMALVLASWLIWLRGYGDDGCALEVNDPRAETLRARISTLPSDADALPVFLAGYDGFGPDLAPDQRLHSAVQDALARLRAHGVRNTLAATMSEVAS</sequence>
<feature type="domain" description="Mannitol dehydrogenase C-terminal" evidence="3">
    <location>
        <begin position="266"/>
        <end position="458"/>
    </location>
</feature>
<dbReference type="PRINTS" id="PR00084">
    <property type="entry name" value="MTLDHDRGNASE"/>
</dbReference>
<dbReference type="Proteomes" id="UP000272908">
    <property type="component" value="Unassembled WGS sequence"/>
</dbReference>
<dbReference type="InterPro" id="IPR013118">
    <property type="entry name" value="Mannitol_DH_C"/>
</dbReference>
<dbReference type="Pfam" id="PF08125">
    <property type="entry name" value="Mannitol_dh_C"/>
    <property type="match status" value="1"/>
</dbReference>
<evidence type="ECO:0000313" key="5">
    <source>
        <dbReference type="Proteomes" id="UP000272908"/>
    </source>
</evidence>
<dbReference type="SUPFAM" id="SSF48179">
    <property type="entry name" value="6-phosphogluconate dehydrogenase C-terminal domain-like"/>
    <property type="match status" value="1"/>
</dbReference>